<reference evidence="5" key="1">
    <citation type="submission" date="2021-01" db="EMBL/GenBank/DDBJ databases">
        <authorList>
            <person name="Corre E."/>
            <person name="Pelletier E."/>
            <person name="Niang G."/>
            <person name="Scheremetjew M."/>
            <person name="Finn R."/>
            <person name="Kale V."/>
            <person name="Holt S."/>
            <person name="Cochrane G."/>
            <person name="Meng A."/>
            <person name="Brown T."/>
            <person name="Cohen L."/>
        </authorList>
    </citation>
    <scope>NUCLEOTIDE SEQUENCE</scope>
    <source>
        <strain evidence="5">10249 10 AB</strain>
    </source>
</reference>
<dbReference type="EMBL" id="HBIX01022022">
    <property type="protein sequence ID" value="CAE0722653.1"/>
    <property type="molecule type" value="Transcribed_RNA"/>
</dbReference>
<dbReference type="InterPro" id="IPR051276">
    <property type="entry name" value="Saccharopine_DH-like_oxidrdct"/>
</dbReference>
<keyword evidence="3" id="KW-0472">Membrane</keyword>
<protein>
    <recommendedName>
        <fullName evidence="4">Saccharopine dehydrogenase NADP binding domain-containing protein</fullName>
    </recommendedName>
</protein>
<feature type="transmembrane region" description="Helical" evidence="3">
    <location>
        <begin position="344"/>
        <end position="367"/>
    </location>
</feature>
<dbReference type="GO" id="GO:0005886">
    <property type="term" value="C:plasma membrane"/>
    <property type="evidence" value="ECO:0007669"/>
    <property type="project" value="TreeGrafter"/>
</dbReference>
<dbReference type="Gene3D" id="3.40.50.720">
    <property type="entry name" value="NAD(P)-binding Rossmann-like Domain"/>
    <property type="match status" value="1"/>
</dbReference>
<keyword evidence="3" id="KW-0812">Transmembrane</keyword>
<organism evidence="5">
    <name type="scientific">Pseudo-nitzschia australis</name>
    <dbReference type="NCBI Taxonomy" id="44445"/>
    <lineage>
        <taxon>Eukaryota</taxon>
        <taxon>Sar</taxon>
        <taxon>Stramenopiles</taxon>
        <taxon>Ochrophyta</taxon>
        <taxon>Bacillariophyta</taxon>
        <taxon>Bacillariophyceae</taxon>
        <taxon>Bacillariophycidae</taxon>
        <taxon>Bacillariales</taxon>
        <taxon>Bacillariaceae</taxon>
        <taxon>Pseudo-nitzschia</taxon>
    </lineage>
</organism>
<evidence type="ECO:0000259" key="4">
    <source>
        <dbReference type="Pfam" id="PF03435"/>
    </source>
</evidence>
<proteinExistence type="inferred from homology"/>
<dbReference type="InterPro" id="IPR005097">
    <property type="entry name" value="Sacchrp_dh_NADP-bd"/>
</dbReference>
<dbReference type="Pfam" id="PF03435">
    <property type="entry name" value="Sacchrp_dh_NADP"/>
    <property type="match status" value="1"/>
</dbReference>
<dbReference type="GO" id="GO:0005739">
    <property type="term" value="C:mitochondrion"/>
    <property type="evidence" value="ECO:0007669"/>
    <property type="project" value="TreeGrafter"/>
</dbReference>
<evidence type="ECO:0000256" key="2">
    <source>
        <dbReference type="SAM" id="MobiDB-lite"/>
    </source>
</evidence>
<sequence>MSNKSSPSSMSCKTKEREWDLVIYGATGDTGMAMAMYVANNVDNYSKLSNENKNENENDSENDQQVFRWAIAGRSESKLNGLRSKIIVGRSPPSTTRDEIGVLTADSASPEETNRLAKSARIIVSAVGPYTRLGENVYAACVENGTNYVDITGEVDWVMWMRAKYGERAGETGSTLCSFAGYDCVPCDITMYAARRVLSECDSIDGTGTGTGTNDNKDTIDSVSLSSAETVVKVTGGAFPRGTIRTMISKFPDGAKFCSSLIRFASSEQEGAHRNTTISLVRWLLPRWSPEYGAFTLPDFMGWCNIPVVFNSSPSSIDCTYHDRVAVPYSQGCPGTGYGLLQTVILYSFLLAMAPLFMCFQIVMALVPSTADLLLKLFDALQYRGNTQRNQKHLNDSTVDAWTYATSALSGSQAQVHLHVNGDAGIKSTAVMACETAFAILELEDKNELPRGMIGSPSMIAGDALVDRLQNEDVIGDICTLSVTVIDNDNDNDNDGSSDNNTKKEN</sequence>
<feature type="domain" description="Saccharopine dehydrogenase NADP binding" evidence="4">
    <location>
        <begin position="63"/>
        <end position="167"/>
    </location>
</feature>
<evidence type="ECO:0000256" key="1">
    <source>
        <dbReference type="ARBA" id="ARBA00038048"/>
    </source>
</evidence>
<gene>
    <name evidence="5" type="ORF">PAUS00366_LOCUS15409</name>
</gene>
<dbReference type="PANTHER" id="PTHR12286:SF5">
    <property type="entry name" value="SACCHAROPINE DEHYDROGENASE-LIKE OXIDOREDUCTASE"/>
    <property type="match status" value="1"/>
</dbReference>
<evidence type="ECO:0000313" key="5">
    <source>
        <dbReference type="EMBL" id="CAE0722653.1"/>
    </source>
</evidence>
<comment type="similarity">
    <text evidence="1">Belongs to the saccharopine dehydrogenase family.</text>
</comment>
<dbReference type="GO" id="GO:0005811">
    <property type="term" value="C:lipid droplet"/>
    <property type="evidence" value="ECO:0007669"/>
    <property type="project" value="TreeGrafter"/>
</dbReference>
<dbReference type="GO" id="GO:0009247">
    <property type="term" value="P:glycolipid biosynthetic process"/>
    <property type="evidence" value="ECO:0007669"/>
    <property type="project" value="TreeGrafter"/>
</dbReference>
<feature type="region of interest" description="Disordered" evidence="2">
    <location>
        <begin position="486"/>
        <end position="506"/>
    </location>
</feature>
<dbReference type="SUPFAM" id="SSF51735">
    <property type="entry name" value="NAD(P)-binding Rossmann-fold domains"/>
    <property type="match status" value="1"/>
</dbReference>
<name>A0A7S4APY8_9STRA</name>
<dbReference type="PANTHER" id="PTHR12286">
    <property type="entry name" value="SACCHAROPINE DEHYDROGENASE-LIKE OXIDOREDUCTASE"/>
    <property type="match status" value="1"/>
</dbReference>
<dbReference type="InterPro" id="IPR036291">
    <property type="entry name" value="NAD(P)-bd_dom_sf"/>
</dbReference>
<accession>A0A7S4APY8</accession>
<evidence type="ECO:0000256" key="3">
    <source>
        <dbReference type="SAM" id="Phobius"/>
    </source>
</evidence>
<keyword evidence="3" id="KW-1133">Transmembrane helix</keyword>
<dbReference type="AlphaFoldDB" id="A0A7S4APY8"/>